<evidence type="ECO:0000313" key="2">
    <source>
        <dbReference type="Proteomes" id="UP000050761"/>
    </source>
</evidence>
<dbReference type="EMBL" id="UZAH01002028">
    <property type="protein sequence ID" value="VDO20764.1"/>
    <property type="molecule type" value="Genomic_DNA"/>
</dbReference>
<dbReference type="OrthoDB" id="5898690at2759"/>
<protein>
    <submittedName>
        <fullName evidence="3">Transposase</fullName>
    </submittedName>
</protein>
<proteinExistence type="predicted"/>
<evidence type="ECO:0000313" key="3">
    <source>
        <dbReference type="WBParaSite" id="HPBE_0000169101-mRNA-1"/>
    </source>
</evidence>
<dbReference type="AlphaFoldDB" id="A0A183F699"/>
<organism evidence="2 3">
    <name type="scientific">Heligmosomoides polygyrus</name>
    <name type="common">Parasitic roundworm</name>
    <dbReference type="NCBI Taxonomy" id="6339"/>
    <lineage>
        <taxon>Eukaryota</taxon>
        <taxon>Metazoa</taxon>
        <taxon>Ecdysozoa</taxon>
        <taxon>Nematoda</taxon>
        <taxon>Chromadorea</taxon>
        <taxon>Rhabditida</taxon>
        <taxon>Rhabditina</taxon>
        <taxon>Rhabditomorpha</taxon>
        <taxon>Strongyloidea</taxon>
        <taxon>Heligmosomidae</taxon>
        <taxon>Heligmosomoides</taxon>
    </lineage>
</organism>
<reference evidence="3" key="2">
    <citation type="submission" date="2019-09" db="UniProtKB">
        <authorList>
            <consortium name="WormBaseParasite"/>
        </authorList>
    </citation>
    <scope>IDENTIFICATION</scope>
</reference>
<dbReference type="Proteomes" id="UP000050761">
    <property type="component" value="Unassembled WGS sequence"/>
</dbReference>
<keyword evidence="2" id="KW-1185">Reference proteome</keyword>
<name>A0A183F699_HELPZ</name>
<dbReference type="WBParaSite" id="HPBE_0000169101-mRNA-1">
    <property type="protein sequence ID" value="HPBE_0000169101-mRNA-1"/>
    <property type="gene ID" value="HPBE_0000169101"/>
</dbReference>
<sequence>MKRVKPDSDRIEVLTEAEKIVLVDFVREEFCLCDDTSAAYKSHHDRNPAYEHGEPLKNIANCDDGLALEFKMKVDQLQLEPTQKVIRFKCARGSQD</sequence>
<reference evidence="1 2" key="1">
    <citation type="submission" date="2018-11" db="EMBL/GenBank/DDBJ databases">
        <authorList>
            <consortium name="Pathogen Informatics"/>
        </authorList>
    </citation>
    <scope>NUCLEOTIDE SEQUENCE [LARGE SCALE GENOMIC DNA]</scope>
</reference>
<accession>A0A183F699</accession>
<evidence type="ECO:0000313" key="1">
    <source>
        <dbReference type="EMBL" id="VDO20764.1"/>
    </source>
</evidence>
<gene>
    <name evidence="1" type="ORF">HPBE_LOCUS1692</name>
</gene>
<accession>A0A3P7U9F9</accession>